<dbReference type="Gene3D" id="3.40.50.720">
    <property type="entry name" value="NAD(P)-binding Rossmann-like Domain"/>
    <property type="match status" value="1"/>
</dbReference>
<feature type="domain" description="NAD-dependent epimerase/dehydratase" evidence="2">
    <location>
        <begin position="3"/>
        <end position="236"/>
    </location>
</feature>
<dbReference type="InterPro" id="IPR001509">
    <property type="entry name" value="Epimerase_deHydtase"/>
</dbReference>
<dbReference type="InterPro" id="IPR036291">
    <property type="entry name" value="NAD(P)-bd_dom_sf"/>
</dbReference>
<evidence type="ECO:0000259" key="2">
    <source>
        <dbReference type="Pfam" id="PF01370"/>
    </source>
</evidence>
<protein>
    <recommendedName>
        <fullName evidence="2">NAD-dependent epimerase/dehydratase domain-containing protein</fullName>
    </recommendedName>
</protein>
<reference evidence="3 4" key="1">
    <citation type="journal article" date="2016" name="Nat. Commun.">
        <title>Thousands of microbial genomes shed light on interconnected biogeochemical processes in an aquifer system.</title>
        <authorList>
            <person name="Anantharaman K."/>
            <person name="Brown C.T."/>
            <person name="Hug L.A."/>
            <person name="Sharon I."/>
            <person name="Castelle C.J."/>
            <person name="Probst A.J."/>
            <person name="Thomas B.C."/>
            <person name="Singh A."/>
            <person name="Wilkins M.J."/>
            <person name="Karaoz U."/>
            <person name="Brodie E.L."/>
            <person name="Williams K.H."/>
            <person name="Hubbard S.S."/>
            <person name="Banfield J.F."/>
        </authorList>
    </citation>
    <scope>NUCLEOTIDE SEQUENCE [LARGE SCALE GENOMIC DNA]</scope>
</reference>
<dbReference type="AlphaFoldDB" id="A0A1F7G8P3"/>
<name>A0A1F7G8P3_9BACT</name>
<evidence type="ECO:0000313" key="3">
    <source>
        <dbReference type="EMBL" id="OGK15105.1"/>
    </source>
</evidence>
<proteinExistence type="inferred from homology"/>
<dbReference type="SUPFAM" id="SSF51735">
    <property type="entry name" value="NAD(P)-binding Rossmann-fold domains"/>
    <property type="match status" value="1"/>
</dbReference>
<evidence type="ECO:0000256" key="1">
    <source>
        <dbReference type="ARBA" id="ARBA00007637"/>
    </source>
</evidence>
<comment type="similarity">
    <text evidence="1">Belongs to the NAD(P)-dependent epimerase/dehydratase family.</text>
</comment>
<sequence>MNILVTGGTGFIGSHLIPRLIAENHKVILLKRSASQTWRIKKLLKKLVIFDLDRLKSYRELFNKKKIDLIIHLSGKYLKYDPTISEVEEMNKVNINHPAKLLQEATKSGVKSFINTGTFFEYKKTKGKINEHNQRQPFNYYTATKMAFEEILKFYAAANLIKAVTLKLFSPYGEKDNEKIIPKIVKTLIHKGNLDLTKGEQRLSFTYVEDTVDSYVKAIEFIDSPNYWGYEIFNIGNPKTYSLKQIVKILQKFSANRQSVNLGMIPYSQGEIMVARCDSSKAEKKLGWKPKTDIYAGLAKTFRYYLEHEV</sequence>
<dbReference type="Proteomes" id="UP000177208">
    <property type="component" value="Unassembled WGS sequence"/>
</dbReference>
<accession>A0A1F7G8P3</accession>
<evidence type="ECO:0000313" key="4">
    <source>
        <dbReference type="Proteomes" id="UP000177208"/>
    </source>
</evidence>
<comment type="caution">
    <text evidence="3">The sequence shown here is derived from an EMBL/GenBank/DDBJ whole genome shotgun (WGS) entry which is preliminary data.</text>
</comment>
<dbReference type="Pfam" id="PF01370">
    <property type="entry name" value="Epimerase"/>
    <property type="match status" value="1"/>
</dbReference>
<organism evidence="3 4">
    <name type="scientific">Candidatus Roizmanbacteria bacterium RIFCSPHIGHO2_01_FULL_39_12c</name>
    <dbReference type="NCBI Taxonomy" id="1802031"/>
    <lineage>
        <taxon>Bacteria</taxon>
        <taxon>Candidatus Roizmaniibacteriota</taxon>
    </lineage>
</organism>
<gene>
    <name evidence="3" type="ORF">A2774_01495</name>
</gene>
<dbReference type="EMBL" id="MFZG01000041">
    <property type="protein sequence ID" value="OGK15105.1"/>
    <property type="molecule type" value="Genomic_DNA"/>
</dbReference>
<dbReference type="PRINTS" id="PR01713">
    <property type="entry name" value="NUCEPIMERASE"/>
</dbReference>
<dbReference type="PANTHER" id="PTHR43000">
    <property type="entry name" value="DTDP-D-GLUCOSE 4,6-DEHYDRATASE-RELATED"/>
    <property type="match status" value="1"/>
</dbReference>